<dbReference type="InterPro" id="IPR036390">
    <property type="entry name" value="WH_DNA-bd_sf"/>
</dbReference>
<dbReference type="Gene3D" id="1.10.10.10">
    <property type="entry name" value="Winged helix-like DNA-binding domain superfamily/Winged helix DNA-binding domain"/>
    <property type="match status" value="1"/>
</dbReference>
<dbReference type="InterPro" id="IPR050707">
    <property type="entry name" value="HTH_MetabolicPath_Reg"/>
</dbReference>
<dbReference type="SMART" id="SM00346">
    <property type="entry name" value="HTH_ICLR"/>
    <property type="match status" value="1"/>
</dbReference>
<evidence type="ECO:0000313" key="6">
    <source>
        <dbReference type="EMBL" id="QCM03612.1"/>
    </source>
</evidence>
<dbReference type="RefSeq" id="WP_082179120.1">
    <property type="nucleotide sequence ID" value="NZ_CP039909.1"/>
</dbReference>
<dbReference type="GO" id="GO:0003677">
    <property type="term" value="F:DNA binding"/>
    <property type="evidence" value="ECO:0007669"/>
    <property type="project" value="UniProtKB-KW"/>
</dbReference>
<evidence type="ECO:0000256" key="3">
    <source>
        <dbReference type="ARBA" id="ARBA00023163"/>
    </source>
</evidence>
<dbReference type="Pfam" id="PF01614">
    <property type="entry name" value="IclR_C"/>
    <property type="match status" value="1"/>
</dbReference>
<geneLocation type="plasmid" evidence="7">
    <name>patcfbp6624</name>
</geneLocation>
<keyword evidence="6" id="KW-0614">Plasmid</keyword>
<dbReference type="Gene3D" id="3.30.450.40">
    <property type="match status" value="1"/>
</dbReference>
<dbReference type="SUPFAM" id="SSF55781">
    <property type="entry name" value="GAF domain-like"/>
    <property type="match status" value="1"/>
</dbReference>
<dbReference type="InterPro" id="IPR029016">
    <property type="entry name" value="GAF-like_dom_sf"/>
</dbReference>
<dbReference type="InterPro" id="IPR036388">
    <property type="entry name" value="WH-like_DNA-bd_sf"/>
</dbReference>
<proteinExistence type="predicted"/>
<evidence type="ECO:0000259" key="5">
    <source>
        <dbReference type="PROSITE" id="PS51078"/>
    </source>
</evidence>
<feature type="domain" description="HTH iclR-type" evidence="4">
    <location>
        <begin position="26"/>
        <end position="87"/>
    </location>
</feature>
<name>A0AAE6BUA0_AGRTU</name>
<dbReference type="InterPro" id="IPR014757">
    <property type="entry name" value="Tscrpt_reg_IclR_C"/>
</dbReference>
<dbReference type="Proteomes" id="UP000298646">
    <property type="component" value="Plasmid pAtCFBP6624"/>
</dbReference>
<keyword evidence="1" id="KW-0805">Transcription regulation</keyword>
<dbReference type="AlphaFoldDB" id="A0AAE6BUA0"/>
<dbReference type="PROSITE" id="PS51078">
    <property type="entry name" value="ICLR_ED"/>
    <property type="match status" value="1"/>
</dbReference>
<protein>
    <submittedName>
        <fullName evidence="6">IclR family transcriptional regulator</fullName>
    </submittedName>
</protein>
<dbReference type="Pfam" id="PF09339">
    <property type="entry name" value="HTH_IclR"/>
    <property type="match status" value="1"/>
</dbReference>
<gene>
    <name evidence="6" type="ORF">CFBP6624_25755</name>
</gene>
<evidence type="ECO:0000256" key="2">
    <source>
        <dbReference type="ARBA" id="ARBA00023125"/>
    </source>
</evidence>
<dbReference type="PANTHER" id="PTHR30136">
    <property type="entry name" value="HELIX-TURN-HELIX TRANSCRIPTIONAL REGULATOR, ICLR FAMILY"/>
    <property type="match status" value="1"/>
</dbReference>
<dbReference type="PANTHER" id="PTHR30136:SF24">
    <property type="entry name" value="HTH-TYPE TRANSCRIPTIONAL REPRESSOR ALLR"/>
    <property type="match status" value="1"/>
</dbReference>
<dbReference type="SUPFAM" id="SSF46785">
    <property type="entry name" value="Winged helix' DNA-binding domain"/>
    <property type="match status" value="1"/>
</dbReference>
<feature type="domain" description="IclR-ED" evidence="5">
    <location>
        <begin position="88"/>
        <end position="270"/>
    </location>
</feature>
<dbReference type="EMBL" id="CP039909">
    <property type="protein sequence ID" value="QCM03612.1"/>
    <property type="molecule type" value="Genomic_DNA"/>
</dbReference>
<dbReference type="PROSITE" id="PS51077">
    <property type="entry name" value="HTH_ICLR"/>
    <property type="match status" value="1"/>
</dbReference>
<reference evidence="6 7" key="1">
    <citation type="submission" date="2019-04" db="EMBL/GenBank/DDBJ databases">
        <title>Complete genome sequence of Agrobacterium tumefaciens CFBP6624.</title>
        <authorList>
            <person name="Haryono M."/>
            <person name="Lin Y.-C."/>
            <person name="Lai E.-M."/>
            <person name="Kuo C.-H."/>
        </authorList>
    </citation>
    <scope>NUCLEOTIDE SEQUENCE [LARGE SCALE GENOMIC DNA]</scope>
    <source>
        <strain evidence="6 7">CFBP6624</strain>
        <plasmid evidence="7">patcfbp6624</plasmid>
    </source>
</reference>
<evidence type="ECO:0000256" key="1">
    <source>
        <dbReference type="ARBA" id="ARBA00023015"/>
    </source>
</evidence>
<dbReference type="GO" id="GO:0003700">
    <property type="term" value="F:DNA-binding transcription factor activity"/>
    <property type="evidence" value="ECO:0007669"/>
    <property type="project" value="TreeGrafter"/>
</dbReference>
<evidence type="ECO:0000313" key="7">
    <source>
        <dbReference type="Proteomes" id="UP000298646"/>
    </source>
</evidence>
<keyword evidence="3" id="KW-0804">Transcription</keyword>
<organism evidence="6 7">
    <name type="scientific">Agrobacterium tumefaciens</name>
    <dbReference type="NCBI Taxonomy" id="358"/>
    <lineage>
        <taxon>Bacteria</taxon>
        <taxon>Pseudomonadati</taxon>
        <taxon>Pseudomonadota</taxon>
        <taxon>Alphaproteobacteria</taxon>
        <taxon>Hyphomicrobiales</taxon>
        <taxon>Rhizobiaceae</taxon>
        <taxon>Rhizobium/Agrobacterium group</taxon>
        <taxon>Agrobacterium</taxon>
        <taxon>Agrobacterium tumefaciens complex</taxon>
    </lineage>
</organism>
<evidence type="ECO:0000259" key="4">
    <source>
        <dbReference type="PROSITE" id="PS51077"/>
    </source>
</evidence>
<dbReference type="GO" id="GO:0045892">
    <property type="term" value="P:negative regulation of DNA-templated transcription"/>
    <property type="evidence" value="ECO:0007669"/>
    <property type="project" value="TreeGrafter"/>
</dbReference>
<sequence>MGQSGQVCQGRCMAEDQQSSQISDTVPALRRAVRILDLVAGSPRDLRAAELTRFLDLPKSSAHGLLAVMTELDLLARSADGTLRIGPHSLRWANGFLSHLDIVSTFNDHLAQRHDLDPYTVTLTVREGGEVVYIGCRNSAQPLGHTFRIGMRLPAPFTATGKILLSDLGPGELRMLFSQFPQPLTSRSVAGLSQLEEELALTRARGYSIDDGQIREGMLCIGAAICDYSGAASAGIAISLIRSEASDQKIAYLGEELRTTANALSEKLGYRSQKD</sequence>
<keyword evidence="2" id="KW-0238">DNA-binding</keyword>
<dbReference type="InterPro" id="IPR005471">
    <property type="entry name" value="Tscrpt_reg_IclR_N"/>
</dbReference>
<accession>A0AAE6BUA0</accession>